<dbReference type="InterPro" id="IPR041633">
    <property type="entry name" value="Polbeta"/>
</dbReference>
<evidence type="ECO:0000313" key="2">
    <source>
        <dbReference type="EMBL" id="NNH11682.1"/>
    </source>
</evidence>
<keyword evidence="2" id="KW-0808">Transferase</keyword>
<dbReference type="Pfam" id="PF18765">
    <property type="entry name" value="Polbeta"/>
    <property type="match status" value="1"/>
</dbReference>
<dbReference type="GO" id="GO:0016740">
    <property type="term" value="F:transferase activity"/>
    <property type="evidence" value="ECO:0007669"/>
    <property type="project" value="UniProtKB-KW"/>
</dbReference>
<dbReference type="Gene3D" id="3.30.460.10">
    <property type="entry name" value="Beta Polymerase, domain 2"/>
    <property type="match status" value="1"/>
</dbReference>
<comment type="caution">
    <text evidence="2">The sequence shown here is derived from an EMBL/GenBank/DDBJ whole genome shotgun (WGS) entry which is preliminary data.</text>
</comment>
<dbReference type="CDD" id="cd05403">
    <property type="entry name" value="NT_KNTase_like"/>
    <property type="match status" value="1"/>
</dbReference>
<proteinExistence type="predicted"/>
<protein>
    <submittedName>
        <fullName evidence="2">Nucleotidyltransferase domain-containing protein</fullName>
    </submittedName>
</protein>
<sequence length="191" mass="20745">MGLADFMFAPAVQRVLARVYGEPTRTFTLSELIEHAGGGRGNSQRHVQRLIDAGVLSEQPRRGNQRVIRANTAFALYPELQSICSKSFGLVEPIRAALRPLAGEIAEAFLFGSVARQEDSHRSDIDLMVIGTAPMMALMDAMLKIEVELGRPVHLNAYSPAEWADLVSKDPVVARIAAGSIVRVLPDVPAT</sequence>
<dbReference type="Proteomes" id="UP000542973">
    <property type="component" value="Unassembled WGS sequence"/>
</dbReference>
<evidence type="ECO:0000259" key="1">
    <source>
        <dbReference type="Pfam" id="PF18765"/>
    </source>
</evidence>
<dbReference type="InterPro" id="IPR043519">
    <property type="entry name" value="NT_sf"/>
</dbReference>
<evidence type="ECO:0000313" key="3">
    <source>
        <dbReference type="Proteomes" id="UP000542973"/>
    </source>
</evidence>
<reference evidence="2 3" key="1">
    <citation type="submission" date="2020-05" db="EMBL/GenBank/DDBJ databases">
        <title>MicrobeNet Type strains.</title>
        <authorList>
            <person name="Nicholson A.C."/>
        </authorList>
    </citation>
    <scope>NUCLEOTIDE SEQUENCE [LARGE SCALE GENOMIC DNA]</scope>
    <source>
        <strain evidence="2 3">ATCC 700815</strain>
    </source>
</reference>
<accession>A0A849B8L5</accession>
<dbReference type="AlphaFoldDB" id="A0A849B8L5"/>
<name>A0A849B8L5_9BURK</name>
<gene>
    <name evidence="2" type="ORF">HLB16_12410</name>
</gene>
<feature type="domain" description="Polymerase beta nucleotidyltransferase" evidence="1">
    <location>
        <begin position="104"/>
        <end position="159"/>
    </location>
</feature>
<organism evidence="2 3">
    <name type="scientific">Cupriavidus gilardii</name>
    <dbReference type="NCBI Taxonomy" id="82541"/>
    <lineage>
        <taxon>Bacteria</taxon>
        <taxon>Pseudomonadati</taxon>
        <taxon>Pseudomonadota</taxon>
        <taxon>Betaproteobacteria</taxon>
        <taxon>Burkholderiales</taxon>
        <taxon>Burkholderiaceae</taxon>
        <taxon>Cupriavidus</taxon>
    </lineage>
</organism>
<dbReference type="EMBL" id="JABEMD010000018">
    <property type="protein sequence ID" value="NNH11682.1"/>
    <property type="molecule type" value="Genomic_DNA"/>
</dbReference>
<dbReference type="SUPFAM" id="SSF81301">
    <property type="entry name" value="Nucleotidyltransferase"/>
    <property type="match status" value="1"/>
</dbReference>
<dbReference type="RefSeq" id="WP_144425819.1">
    <property type="nucleotide sequence ID" value="NZ_BAAAEB010000015.1"/>
</dbReference>